<dbReference type="PANTHER" id="PTHR31672:SF2">
    <property type="entry name" value="F-BOX DOMAIN-CONTAINING PROTEIN"/>
    <property type="match status" value="1"/>
</dbReference>
<dbReference type="InterPro" id="IPR017451">
    <property type="entry name" value="F-box-assoc_interact_dom"/>
</dbReference>
<keyword evidence="3" id="KW-1185">Reference proteome</keyword>
<sequence length="349" mass="40841">MNCHKIRSLPEDVILQILVLLPVKSLIRAKAVCKMWHKFISEKYFVRFYNGLSVTNPTVLVKIEVSDWDSRWIYVDSLRQASQLSLNFLNEHVKIRASHNGFLCCSSELYKDKYYICNPMTREYTMLPREKNATWYFSHKEAILVGLDYDLSGSKFNVVVVASCGGIRRNRHDWVCSVFDSESGKWRQYFSKESVKFYRIVLINGTLYWPKNKSGILLLDLNNNLWRNISLPNEMDQGSEINIHCLECDGFLSVIQMSKKWMKIWLLKNYDREDGWDLVDEVNLTNIRCTVPELFPISQNSNCIFFAGRKEILVYEVKGRVWKQMYSTMDEPTTPLWCTAHPYVATISS</sequence>
<dbReference type="SMART" id="SM00256">
    <property type="entry name" value="FBOX"/>
    <property type="match status" value="1"/>
</dbReference>
<dbReference type="PROSITE" id="PS50181">
    <property type="entry name" value="FBOX"/>
    <property type="match status" value="1"/>
</dbReference>
<dbReference type="NCBIfam" id="TIGR01640">
    <property type="entry name" value="F_box_assoc_1"/>
    <property type="match status" value="1"/>
</dbReference>
<accession>A0AAN7RG61</accession>
<gene>
    <name evidence="2" type="ORF">SAY86_028184</name>
</gene>
<dbReference type="InterPro" id="IPR050796">
    <property type="entry name" value="SCF_F-box_component"/>
</dbReference>
<dbReference type="Pfam" id="PF12937">
    <property type="entry name" value="F-box-like"/>
    <property type="match status" value="1"/>
</dbReference>
<name>A0AAN7RG61_TRANT</name>
<reference evidence="2 3" key="1">
    <citation type="journal article" date="2023" name="Hortic Res">
        <title>Pangenome of water caltrop reveals structural variations and asymmetric subgenome divergence after allopolyploidization.</title>
        <authorList>
            <person name="Zhang X."/>
            <person name="Chen Y."/>
            <person name="Wang L."/>
            <person name="Yuan Y."/>
            <person name="Fang M."/>
            <person name="Shi L."/>
            <person name="Lu R."/>
            <person name="Comes H.P."/>
            <person name="Ma Y."/>
            <person name="Chen Y."/>
            <person name="Huang G."/>
            <person name="Zhou Y."/>
            <person name="Zheng Z."/>
            <person name="Qiu Y."/>
        </authorList>
    </citation>
    <scope>NUCLEOTIDE SEQUENCE [LARGE SCALE GENOMIC DNA]</scope>
    <source>
        <strain evidence="2">F231</strain>
    </source>
</reference>
<evidence type="ECO:0000313" key="3">
    <source>
        <dbReference type="Proteomes" id="UP001346149"/>
    </source>
</evidence>
<dbReference type="AlphaFoldDB" id="A0AAN7RG61"/>
<dbReference type="Gene3D" id="1.20.1280.50">
    <property type="match status" value="1"/>
</dbReference>
<comment type="caution">
    <text evidence="2">The sequence shown here is derived from an EMBL/GenBank/DDBJ whole genome shotgun (WGS) entry which is preliminary data.</text>
</comment>
<feature type="domain" description="F-box" evidence="1">
    <location>
        <begin position="3"/>
        <end position="52"/>
    </location>
</feature>
<dbReference type="Pfam" id="PF24750">
    <property type="entry name" value="b-prop_At3g26010-like"/>
    <property type="match status" value="1"/>
</dbReference>
<evidence type="ECO:0000313" key="2">
    <source>
        <dbReference type="EMBL" id="KAK4795858.1"/>
    </source>
</evidence>
<dbReference type="EMBL" id="JAXQNO010000006">
    <property type="protein sequence ID" value="KAK4795858.1"/>
    <property type="molecule type" value="Genomic_DNA"/>
</dbReference>
<protein>
    <recommendedName>
        <fullName evidence="1">F-box domain-containing protein</fullName>
    </recommendedName>
</protein>
<organism evidence="2 3">
    <name type="scientific">Trapa natans</name>
    <name type="common">Water chestnut</name>
    <dbReference type="NCBI Taxonomy" id="22666"/>
    <lineage>
        <taxon>Eukaryota</taxon>
        <taxon>Viridiplantae</taxon>
        <taxon>Streptophyta</taxon>
        <taxon>Embryophyta</taxon>
        <taxon>Tracheophyta</taxon>
        <taxon>Spermatophyta</taxon>
        <taxon>Magnoliopsida</taxon>
        <taxon>eudicotyledons</taxon>
        <taxon>Gunneridae</taxon>
        <taxon>Pentapetalae</taxon>
        <taxon>rosids</taxon>
        <taxon>malvids</taxon>
        <taxon>Myrtales</taxon>
        <taxon>Lythraceae</taxon>
        <taxon>Trapa</taxon>
    </lineage>
</organism>
<dbReference type="SUPFAM" id="SSF81383">
    <property type="entry name" value="F-box domain"/>
    <property type="match status" value="1"/>
</dbReference>
<proteinExistence type="predicted"/>
<evidence type="ECO:0000259" key="1">
    <source>
        <dbReference type="PROSITE" id="PS50181"/>
    </source>
</evidence>
<dbReference type="PANTHER" id="PTHR31672">
    <property type="entry name" value="BNACNNG10540D PROTEIN"/>
    <property type="match status" value="1"/>
</dbReference>
<dbReference type="InterPro" id="IPR001810">
    <property type="entry name" value="F-box_dom"/>
</dbReference>
<dbReference type="Proteomes" id="UP001346149">
    <property type="component" value="Unassembled WGS sequence"/>
</dbReference>
<dbReference type="InterPro" id="IPR056592">
    <property type="entry name" value="Beta-prop_At3g26010-like"/>
</dbReference>
<dbReference type="InterPro" id="IPR036047">
    <property type="entry name" value="F-box-like_dom_sf"/>
</dbReference>